<evidence type="ECO:0000313" key="2">
    <source>
        <dbReference type="EMBL" id="PCC81742.1"/>
    </source>
</evidence>
<dbReference type="EMBL" id="NWBP01000038">
    <property type="protein sequence ID" value="PCC81742.1"/>
    <property type="molecule type" value="Genomic_DNA"/>
</dbReference>
<feature type="transmembrane region" description="Helical" evidence="1">
    <location>
        <begin position="36"/>
        <end position="69"/>
    </location>
</feature>
<name>A0A2A4AGX7_9CORY</name>
<proteinExistence type="predicted"/>
<sequence>MTFILLALAALLAQPSAARRLHQTEGRKRVPTLLIGPIVFCGGLCFYVFGRLSVALAVLCVVACAVWYLRDINSARRSRRARKELATFLGTVSADLRAGATTAGALKRGVEALPADCPATVLVPLRTAAGMAAHGGAIHGPLVAATEPAVVRLGHVIRLSSLHGVALAGLVEQAQSQLDAARRHAQSTESSLQGPQATALILACLPLAGIAMGGAMGADSLGLLLGGGLGGLLLVIGVGLACGGFAWSRYILRSATAC</sequence>
<gene>
    <name evidence="2" type="ORF">COM45_12330</name>
</gene>
<dbReference type="Proteomes" id="UP000218690">
    <property type="component" value="Unassembled WGS sequence"/>
</dbReference>
<keyword evidence="1" id="KW-1133">Transmembrane helix</keyword>
<feature type="transmembrane region" description="Helical" evidence="1">
    <location>
        <begin position="197"/>
        <end position="217"/>
    </location>
</feature>
<organism evidence="2 3">
    <name type="scientific">Corynebacterium accolens</name>
    <dbReference type="NCBI Taxonomy" id="38284"/>
    <lineage>
        <taxon>Bacteria</taxon>
        <taxon>Bacillati</taxon>
        <taxon>Actinomycetota</taxon>
        <taxon>Actinomycetes</taxon>
        <taxon>Mycobacteriales</taxon>
        <taxon>Corynebacteriaceae</taxon>
        <taxon>Corynebacterium</taxon>
    </lineage>
</organism>
<keyword evidence="1" id="KW-0472">Membrane</keyword>
<accession>A0A2A4AGX7</accession>
<comment type="caution">
    <text evidence="2">The sequence shown here is derived from an EMBL/GenBank/DDBJ whole genome shotgun (WGS) entry which is preliminary data.</text>
</comment>
<evidence type="ECO:0000313" key="3">
    <source>
        <dbReference type="Proteomes" id="UP000218690"/>
    </source>
</evidence>
<feature type="transmembrane region" description="Helical" evidence="1">
    <location>
        <begin position="223"/>
        <end position="247"/>
    </location>
</feature>
<reference evidence="2 3" key="1">
    <citation type="submission" date="2017-09" db="EMBL/GenBank/DDBJ databases">
        <title>Draft Genome Sequence of Corynebacterium accolens AH4003.</title>
        <authorList>
            <person name="Chen Y."/>
            <person name="Oosthuysen W.F."/>
            <person name="Kelley S."/>
            <person name="Horswill A."/>
        </authorList>
    </citation>
    <scope>NUCLEOTIDE SEQUENCE [LARGE SCALE GENOMIC DNA]</scope>
    <source>
        <strain evidence="2 3">AH4003</strain>
    </source>
</reference>
<dbReference type="AlphaFoldDB" id="A0A2A4AGX7"/>
<protein>
    <submittedName>
        <fullName evidence="2">Type II secretion protein F</fullName>
    </submittedName>
</protein>
<keyword evidence="1" id="KW-0812">Transmembrane</keyword>
<evidence type="ECO:0000256" key="1">
    <source>
        <dbReference type="SAM" id="Phobius"/>
    </source>
</evidence>